<dbReference type="InterPro" id="IPR018793">
    <property type="entry name" value="Cyt_c_oxidase_assmbl_Pet191"/>
</dbReference>
<dbReference type="Pfam" id="PF10203">
    <property type="entry name" value="Pet191_N"/>
    <property type="match status" value="1"/>
</dbReference>
<feature type="region of interest" description="Disordered" evidence="5">
    <location>
        <begin position="1"/>
        <end position="20"/>
    </location>
</feature>
<dbReference type="AlphaFoldDB" id="A0AAD4MSD4"/>
<comment type="similarity">
    <text evidence="2">Belongs to the PET191 family.</text>
</comment>
<dbReference type="GO" id="GO:0033617">
    <property type="term" value="P:mitochondrial respiratory chain complex IV assembly"/>
    <property type="evidence" value="ECO:0007669"/>
    <property type="project" value="TreeGrafter"/>
</dbReference>
<sequence length="99" mass="11396">MTHNRTPELKFSDNPDEEDENINKKTGIACDRLRKAVKECLKQSDCVQVDRRSAKECVKNGRDDGSVPEKCFSLLTTLYQCKTSMIDRRARFRGRKGDL</sequence>
<accession>A0AAD4MSD4</accession>
<gene>
    <name evidence="6" type="ORF">DdX_15349</name>
</gene>
<proteinExistence type="inferred from homology"/>
<dbReference type="Proteomes" id="UP001201812">
    <property type="component" value="Unassembled WGS sequence"/>
</dbReference>
<dbReference type="PANTHER" id="PTHR28627">
    <property type="entry name" value="CYTOCHROME C OXIDASE ASSEMBLY FACTOR 5"/>
    <property type="match status" value="1"/>
</dbReference>
<keyword evidence="4" id="KW-1015">Disulfide bond</keyword>
<dbReference type="PANTHER" id="PTHR28627:SF1">
    <property type="entry name" value="CYTOCHROME C OXIDASE ASSEMBLY FACTOR 5"/>
    <property type="match status" value="1"/>
</dbReference>
<reference evidence="6" key="1">
    <citation type="submission" date="2022-01" db="EMBL/GenBank/DDBJ databases">
        <title>Genome Sequence Resource for Two Populations of Ditylenchus destructor, the Migratory Endoparasitic Phytonematode.</title>
        <authorList>
            <person name="Zhang H."/>
            <person name="Lin R."/>
            <person name="Xie B."/>
        </authorList>
    </citation>
    <scope>NUCLEOTIDE SEQUENCE</scope>
    <source>
        <strain evidence="6">BazhouSP</strain>
    </source>
</reference>
<dbReference type="EMBL" id="JAKKPZ010000095">
    <property type="protein sequence ID" value="KAI1702670.1"/>
    <property type="molecule type" value="Genomic_DNA"/>
</dbReference>
<evidence type="ECO:0000256" key="4">
    <source>
        <dbReference type="ARBA" id="ARBA00023157"/>
    </source>
</evidence>
<feature type="compositionally biased region" description="Basic and acidic residues" evidence="5">
    <location>
        <begin position="1"/>
        <end position="13"/>
    </location>
</feature>
<evidence type="ECO:0000256" key="2">
    <source>
        <dbReference type="ARBA" id="ARBA00007785"/>
    </source>
</evidence>
<dbReference type="GO" id="GO:0005739">
    <property type="term" value="C:mitochondrion"/>
    <property type="evidence" value="ECO:0007669"/>
    <property type="project" value="TreeGrafter"/>
</dbReference>
<keyword evidence="7" id="KW-1185">Reference proteome</keyword>
<comment type="function">
    <text evidence="1">Involved in an early step of the mitochondrial complex IV assembly process.</text>
</comment>
<evidence type="ECO:0000256" key="1">
    <source>
        <dbReference type="ARBA" id="ARBA00003186"/>
    </source>
</evidence>
<name>A0AAD4MSD4_9BILA</name>
<comment type="caution">
    <text evidence="6">The sequence shown here is derived from an EMBL/GenBank/DDBJ whole genome shotgun (WGS) entry which is preliminary data.</text>
</comment>
<evidence type="ECO:0000313" key="7">
    <source>
        <dbReference type="Proteomes" id="UP001201812"/>
    </source>
</evidence>
<evidence type="ECO:0000256" key="3">
    <source>
        <dbReference type="ARBA" id="ARBA00021904"/>
    </source>
</evidence>
<evidence type="ECO:0000313" key="6">
    <source>
        <dbReference type="EMBL" id="KAI1702670.1"/>
    </source>
</evidence>
<protein>
    <recommendedName>
        <fullName evidence="3">Cytochrome c oxidase assembly factor 5</fullName>
    </recommendedName>
</protein>
<evidence type="ECO:0000256" key="5">
    <source>
        <dbReference type="SAM" id="MobiDB-lite"/>
    </source>
</evidence>
<organism evidence="6 7">
    <name type="scientific">Ditylenchus destructor</name>
    <dbReference type="NCBI Taxonomy" id="166010"/>
    <lineage>
        <taxon>Eukaryota</taxon>
        <taxon>Metazoa</taxon>
        <taxon>Ecdysozoa</taxon>
        <taxon>Nematoda</taxon>
        <taxon>Chromadorea</taxon>
        <taxon>Rhabditida</taxon>
        <taxon>Tylenchina</taxon>
        <taxon>Tylenchomorpha</taxon>
        <taxon>Sphaerularioidea</taxon>
        <taxon>Anguinidae</taxon>
        <taxon>Anguininae</taxon>
        <taxon>Ditylenchus</taxon>
    </lineage>
</organism>